<keyword evidence="3" id="KW-1185">Reference proteome</keyword>
<protein>
    <submittedName>
        <fullName evidence="2">Uncharacterized protein</fullName>
    </submittedName>
</protein>
<comment type="caution">
    <text evidence="2">The sequence shown here is derived from an EMBL/GenBank/DDBJ whole genome shotgun (WGS) entry which is preliminary data.</text>
</comment>
<reference evidence="2" key="1">
    <citation type="journal article" date="2022" name="bioRxiv">
        <title>Sequencing and chromosome-scale assembly of the giantPleurodeles waltlgenome.</title>
        <authorList>
            <person name="Brown T."/>
            <person name="Elewa A."/>
            <person name="Iarovenko S."/>
            <person name="Subramanian E."/>
            <person name="Araus A.J."/>
            <person name="Petzold A."/>
            <person name="Susuki M."/>
            <person name="Suzuki K.-i.T."/>
            <person name="Hayashi T."/>
            <person name="Toyoda A."/>
            <person name="Oliveira C."/>
            <person name="Osipova E."/>
            <person name="Leigh N.D."/>
            <person name="Simon A."/>
            <person name="Yun M.H."/>
        </authorList>
    </citation>
    <scope>NUCLEOTIDE SEQUENCE</scope>
    <source>
        <strain evidence="2">20211129_DDA</strain>
        <tissue evidence="2">Liver</tissue>
    </source>
</reference>
<dbReference type="EMBL" id="JANPWB010000005">
    <property type="protein sequence ID" value="KAJ1188107.1"/>
    <property type="molecule type" value="Genomic_DNA"/>
</dbReference>
<name>A0AAV7UGD1_PLEWA</name>
<evidence type="ECO:0000313" key="2">
    <source>
        <dbReference type="EMBL" id="KAJ1188107.1"/>
    </source>
</evidence>
<dbReference type="AlphaFoldDB" id="A0AAV7UGD1"/>
<evidence type="ECO:0000256" key="1">
    <source>
        <dbReference type="SAM" id="MobiDB-lite"/>
    </source>
</evidence>
<sequence length="97" mass="10521">MLKLRHPRWGSSGGVAVWQPPDSLVAWPPDEACAGAREDPDRRCQMCTGRHRMGPLGGGGSDQPLPFSPSALMSVGPPKRDGSVAVPPWRLQQRVRI</sequence>
<accession>A0AAV7UGD1</accession>
<gene>
    <name evidence="2" type="ORF">NDU88_004872</name>
</gene>
<dbReference type="Proteomes" id="UP001066276">
    <property type="component" value="Chromosome 3_1"/>
</dbReference>
<evidence type="ECO:0000313" key="3">
    <source>
        <dbReference type="Proteomes" id="UP001066276"/>
    </source>
</evidence>
<organism evidence="2 3">
    <name type="scientific">Pleurodeles waltl</name>
    <name type="common">Iberian ribbed newt</name>
    <dbReference type="NCBI Taxonomy" id="8319"/>
    <lineage>
        <taxon>Eukaryota</taxon>
        <taxon>Metazoa</taxon>
        <taxon>Chordata</taxon>
        <taxon>Craniata</taxon>
        <taxon>Vertebrata</taxon>
        <taxon>Euteleostomi</taxon>
        <taxon>Amphibia</taxon>
        <taxon>Batrachia</taxon>
        <taxon>Caudata</taxon>
        <taxon>Salamandroidea</taxon>
        <taxon>Salamandridae</taxon>
        <taxon>Pleurodelinae</taxon>
        <taxon>Pleurodeles</taxon>
    </lineage>
</organism>
<proteinExistence type="predicted"/>
<feature type="region of interest" description="Disordered" evidence="1">
    <location>
        <begin position="54"/>
        <end position="86"/>
    </location>
</feature>